<evidence type="ECO:0000313" key="1">
    <source>
        <dbReference type="EMBL" id="GFR24269.1"/>
    </source>
</evidence>
<reference evidence="1" key="1">
    <citation type="submission" date="2020-07" db="EMBL/GenBank/DDBJ databases">
        <title>Multicomponent nature underlies the extraordinary mechanical properties of spider dragline silk.</title>
        <authorList>
            <person name="Kono N."/>
            <person name="Nakamura H."/>
            <person name="Mori M."/>
            <person name="Yoshida Y."/>
            <person name="Ohtoshi R."/>
            <person name="Malay A.D."/>
            <person name="Moran D.A.P."/>
            <person name="Tomita M."/>
            <person name="Numata K."/>
            <person name="Arakawa K."/>
        </authorList>
    </citation>
    <scope>NUCLEOTIDE SEQUENCE</scope>
</reference>
<dbReference type="AlphaFoldDB" id="A0A8X6HIK3"/>
<sequence>MDQVKTIAEMSNDAGKLLVDYHSGRSTKTEYGRHGAATFRIVNVVHLGSLDVQLRITGPMLKVIIVNSMIRFPFLFILPLNQFCLKTNLVYSFNVKPLSWTSPLGPFLDQHDVQKVCHCRTNLGPVPSNIKRRASIIKPIVGLFQTRSLRGKQILPVIEERLGSNNKWNTADLIYAKELRRLYGRTQRKPILLLSNNFKIYGAFQPLLGSPGYQKRRWTETLLNKFSDLKPLETGELDKIFGNSKCVSMFKGKGRSNRAASGGKYCSRWRSYACHAGMNQMLIRIAAPAHIGIRKFKT</sequence>
<organism evidence="1 2">
    <name type="scientific">Trichonephila clavata</name>
    <name type="common">Joro spider</name>
    <name type="synonym">Nephila clavata</name>
    <dbReference type="NCBI Taxonomy" id="2740835"/>
    <lineage>
        <taxon>Eukaryota</taxon>
        <taxon>Metazoa</taxon>
        <taxon>Ecdysozoa</taxon>
        <taxon>Arthropoda</taxon>
        <taxon>Chelicerata</taxon>
        <taxon>Arachnida</taxon>
        <taxon>Araneae</taxon>
        <taxon>Araneomorphae</taxon>
        <taxon>Entelegynae</taxon>
        <taxon>Araneoidea</taxon>
        <taxon>Nephilidae</taxon>
        <taxon>Trichonephila</taxon>
    </lineage>
</organism>
<comment type="caution">
    <text evidence="1">The sequence shown here is derived from an EMBL/GenBank/DDBJ whole genome shotgun (WGS) entry which is preliminary data.</text>
</comment>
<protein>
    <submittedName>
        <fullName evidence="1">Uncharacterized protein</fullName>
    </submittedName>
</protein>
<keyword evidence="2" id="KW-1185">Reference proteome</keyword>
<evidence type="ECO:0000313" key="2">
    <source>
        <dbReference type="Proteomes" id="UP000887116"/>
    </source>
</evidence>
<accession>A0A8X6HIK3</accession>
<name>A0A8X6HIK3_TRICU</name>
<dbReference type="Proteomes" id="UP000887116">
    <property type="component" value="Unassembled WGS sequence"/>
</dbReference>
<dbReference type="EMBL" id="BMAO01018552">
    <property type="protein sequence ID" value="GFR24269.1"/>
    <property type="molecule type" value="Genomic_DNA"/>
</dbReference>
<proteinExistence type="predicted"/>
<gene>
    <name evidence="1" type="ORF">TNCT_552341</name>
</gene>